<accession>A0A3M3QKS2</accession>
<dbReference type="EMBL" id="RBPJ01000151">
    <property type="protein sequence ID" value="RMN95632.1"/>
    <property type="molecule type" value="Genomic_DNA"/>
</dbReference>
<dbReference type="AlphaFoldDB" id="A0A3M3QKS2"/>
<evidence type="ECO:0000313" key="2">
    <source>
        <dbReference type="EMBL" id="RMN84822.1"/>
    </source>
</evidence>
<dbReference type="EMBL" id="RBPH01000035">
    <property type="protein sequence ID" value="RMN84822.1"/>
    <property type="molecule type" value="Genomic_DNA"/>
</dbReference>
<dbReference type="Proteomes" id="UP000269335">
    <property type="component" value="Unassembled WGS sequence"/>
</dbReference>
<evidence type="ECO:0000256" key="1">
    <source>
        <dbReference type="SAM" id="MobiDB-lite"/>
    </source>
</evidence>
<evidence type="ECO:0000313" key="3">
    <source>
        <dbReference type="EMBL" id="RMN95632.1"/>
    </source>
</evidence>
<comment type="caution">
    <text evidence="3">The sequence shown here is derived from an EMBL/GenBank/DDBJ whole genome shotgun (WGS) entry which is preliminary data.</text>
</comment>
<gene>
    <name evidence="3" type="ORF">ALQ51_00994</name>
    <name evidence="2" type="ORF">ALQ53_02885</name>
</gene>
<proteinExistence type="predicted"/>
<dbReference type="Proteomes" id="UP000270524">
    <property type="component" value="Unassembled WGS sequence"/>
</dbReference>
<organism evidence="3 5">
    <name type="scientific">Pseudomonas cannabina</name>
    <dbReference type="NCBI Taxonomy" id="86840"/>
    <lineage>
        <taxon>Bacteria</taxon>
        <taxon>Pseudomonadati</taxon>
        <taxon>Pseudomonadota</taxon>
        <taxon>Gammaproteobacteria</taxon>
        <taxon>Pseudomonadales</taxon>
        <taxon>Pseudomonadaceae</taxon>
        <taxon>Pseudomonas</taxon>
    </lineage>
</organism>
<dbReference type="RefSeq" id="WP_227443996.1">
    <property type="nucleotide sequence ID" value="NZ_RBPH01000035.1"/>
</dbReference>
<evidence type="ECO:0000313" key="4">
    <source>
        <dbReference type="Proteomes" id="UP000269335"/>
    </source>
</evidence>
<evidence type="ECO:0000313" key="5">
    <source>
        <dbReference type="Proteomes" id="UP000270524"/>
    </source>
</evidence>
<protein>
    <submittedName>
        <fullName evidence="3">Uncharacterized protein</fullName>
    </submittedName>
</protein>
<reference evidence="4 5" key="1">
    <citation type="submission" date="2018-08" db="EMBL/GenBank/DDBJ databases">
        <title>Recombination of ecologically and evolutionarily significant loci maintains genetic cohesion in the Pseudomonas syringae species complex.</title>
        <authorList>
            <person name="Dillon M."/>
            <person name="Thakur S."/>
            <person name="Almeida R.N.D."/>
            <person name="Weir B.S."/>
            <person name="Guttman D.S."/>
        </authorList>
    </citation>
    <scope>NUCLEOTIDE SEQUENCE [LARGE SCALE GENOMIC DNA]</scope>
    <source>
        <strain evidence="2 4">ICMP 15201</strain>
        <strain evidence="3 5">ICMP 15203</strain>
    </source>
</reference>
<name>A0A3M3QKS2_PSECA</name>
<feature type="region of interest" description="Disordered" evidence="1">
    <location>
        <begin position="181"/>
        <end position="209"/>
    </location>
</feature>
<sequence length="409" mass="47163">MPAPFTPFPIFAPYEDWKPVGSTDTPENLAVRRRLDEVDPACQAYLSILYCSHFLEYLSHRWAPGRAKGLYTETCRYLEQMLNWSFKTGISLLDWKTPDFLQFLEFLCYPPIDWCATASHQKYISLMGQAFRNRPINDRWNLFYRHIDSTGAAKPPSRRDVRRCAKVVKDFFTFHISENDSLSENDSSENHATYSVPEGSPTIQPRANPAQNIPNDLLLTLAKSRPLITLEPRELDWAFQQIADGAVPVLRPEQILFYMAIARFSAIKISHVQSLSQFQKNSDGVWVLDNGLEPTKMMELSQEFTAHLERYLQWYAIDPDEPLPSVPAFPTNDGSQGYALDALHQHQEECCKRLADAACTCADAAISRAESKFRHMTFTTIRRSTSFTHKARQSEYQLQRYYRRVQKAR</sequence>